<feature type="binding site" evidence="18">
    <location>
        <position position="169"/>
    </location>
    <ligand>
        <name>substrate</name>
    </ligand>
</feature>
<dbReference type="InterPro" id="IPR010255">
    <property type="entry name" value="Haem_peroxidase_sf"/>
</dbReference>
<evidence type="ECO:0000256" key="17">
    <source>
        <dbReference type="PIRSR" id="PIRSR600823-1"/>
    </source>
</evidence>
<dbReference type="GO" id="GO:0140825">
    <property type="term" value="F:lactoperoxidase activity"/>
    <property type="evidence" value="ECO:0007669"/>
    <property type="project" value="UniProtKB-EC"/>
</dbReference>
<dbReference type="GO" id="GO:0042744">
    <property type="term" value="P:hydrogen peroxide catabolic process"/>
    <property type="evidence" value="ECO:0007669"/>
    <property type="project" value="UniProtKB-KW"/>
</dbReference>
<feature type="disulfide bond" evidence="21">
    <location>
        <begin position="72"/>
        <end position="77"/>
    </location>
</feature>
<sequence length="285" mass="30830">MAYFPSYRVIITLAILLVSLSSSSAKKQELSSHFYKHSCPELFSTVKCAVRNAIKNETRMGASLLRLHFHDCFVNGCDASILLDDVTGSITGEKTAGPNNNSARGFDTIDTIKSAVEKVCPATVSCADILAIVARDSVVQLGGPTWEVKLGRRDSLNASLAAANNGSIPAPTSSLANLTARFNQLGLSNRDLVALSGAHTIGQARCTSFRNRIYNDTNRIYNDTNINSIFAAQRQANCPSASGLGDNNLAPLDRITPRRFYNHYFNNLVSKNGLLHSDQELFNGG</sequence>
<proteinExistence type="inferred from homology"/>
<dbReference type="InterPro" id="IPR019793">
    <property type="entry name" value="Peroxidases_heam-ligand_BS"/>
</dbReference>
<evidence type="ECO:0000313" key="24">
    <source>
        <dbReference type="EMBL" id="GFQ03400.1"/>
    </source>
</evidence>
<dbReference type="PROSITE" id="PS50873">
    <property type="entry name" value="PEROXIDASE_4"/>
    <property type="match status" value="1"/>
</dbReference>
<dbReference type="InterPro" id="IPR033905">
    <property type="entry name" value="Secretory_peroxidase"/>
</dbReference>
<feature type="binding site" evidence="19">
    <location>
        <position position="93"/>
    </location>
    <ligand>
        <name>Ca(2+)</name>
        <dbReference type="ChEBI" id="CHEBI:29108"/>
        <label>1</label>
    </ligand>
</feature>
<keyword evidence="10 22" id="KW-0732">Signal</keyword>
<dbReference type="FunFam" id="1.10.420.10:FF:000001">
    <property type="entry name" value="Peroxidase"/>
    <property type="match status" value="1"/>
</dbReference>
<protein>
    <recommendedName>
        <fullName evidence="5 22">Peroxidase</fullName>
        <ecNumber evidence="5 22">1.11.1.7</ecNumber>
    </recommendedName>
</protein>
<feature type="domain" description="Plant heme peroxidase family profile" evidence="23">
    <location>
        <begin position="29"/>
        <end position="285"/>
    </location>
</feature>
<evidence type="ECO:0000313" key="25">
    <source>
        <dbReference type="Proteomes" id="UP000653305"/>
    </source>
</evidence>
<evidence type="ECO:0000256" key="6">
    <source>
        <dbReference type="ARBA" id="ARBA00022525"/>
    </source>
</evidence>
<dbReference type="PROSITE" id="PS00436">
    <property type="entry name" value="PEROXIDASE_2"/>
    <property type="match status" value="1"/>
</dbReference>
<comment type="cofactor">
    <cofactor evidence="19 22">
        <name>heme b</name>
        <dbReference type="ChEBI" id="CHEBI:60344"/>
    </cofactor>
    <text evidence="19 22">Binds 1 heme b (iron(II)-protoporphyrin IX) group per subunit.</text>
</comment>
<dbReference type="PROSITE" id="PS00435">
    <property type="entry name" value="PEROXIDASE_1"/>
    <property type="match status" value="1"/>
</dbReference>
<evidence type="ECO:0000256" key="11">
    <source>
        <dbReference type="ARBA" id="ARBA00022837"/>
    </source>
</evidence>
<evidence type="ECO:0000256" key="14">
    <source>
        <dbReference type="ARBA" id="ARBA00023157"/>
    </source>
</evidence>
<reference evidence="24" key="1">
    <citation type="submission" date="2020-07" db="EMBL/GenBank/DDBJ databases">
        <title>Ethylene signaling mediates host invasion by parasitic plants.</title>
        <authorList>
            <person name="Yoshida S."/>
        </authorList>
    </citation>
    <scope>NUCLEOTIDE SEQUENCE</scope>
    <source>
        <strain evidence="24">Okayama</strain>
    </source>
</reference>
<evidence type="ECO:0000256" key="12">
    <source>
        <dbReference type="ARBA" id="ARBA00023002"/>
    </source>
</evidence>
<evidence type="ECO:0000256" key="13">
    <source>
        <dbReference type="ARBA" id="ARBA00023004"/>
    </source>
</evidence>
<dbReference type="Proteomes" id="UP000653305">
    <property type="component" value="Unassembled WGS sequence"/>
</dbReference>
<dbReference type="AlphaFoldDB" id="A0A830CWM3"/>
<feature type="binding site" evidence="19">
    <location>
        <position position="80"/>
    </location>
    <ligand>
        <name>Ca(2+)</name>
        <dbReference type="ChEBI" id="CHEBI:29108"/>
        <label>1</label>
    </ligand>
</feature>
<evidence type="ECO:0000256" key="10">
    <source>
        <dbReference type="ARBA" id="ARBA00022729"/>
    </source>
</evidence>
<feature type="signal peptide" evidence="22">
    <location>
        <begin position="1"/>
        <end position="25"/>
    </location>
</feature>
<dbReference type="InterPro" id="IPR019794">
    <property type="entry name" value="Peroxidases_AS"/>
</dbReference>
<dbReference type="FunFam" id="1.10.520.10:FF:000006">
    <property type="entry name" value="Peroxidase"/>
    <property type="match status" value="1"/>
</dbReference>
<dbReference type="Pfam" id="PF00141">
    <property type="entry name" value="peroxidase"/>
    <property type="match status" value="1"/>
</dbReference>
<feature type="chain" id="PRO_5033092794" description="Peroxidase" evidence="22">
    <location>
        <begin position="26"/>
        <end position="285"/>
    </location>
</feature>
<feature type="disulfide bond" evidence="21">
    <location>
        <begin position="39"/>
        <end position="120"/>
    </location>
</feature>
<accession>A0A830CWM3</accession>
<evidence type="ECO:0000256" key="8">
    <source>
        <dbReference type="ARBA" id="ARBA00022617"/>
    </source>
</evidence>
<evidence type="ECO:0000259" key="23">
    <source>
        <dbReference type="PROSITE" id="PS50873"/>
    </source>
</evidence>
<dbReference type="PRINTS" id="PR00461">
    <property type="entry name" value="PLPEROXIDASE"/>
</dbReference>
<keyword evidence="7 22" id="KW-0575">Peroxidase</keyword>
<feature type="binding site" evidence="19">
    <location>
        <position position="253"/>
    </location>
    <ligand>
        <name>Ca(2+)</name>
        <dbReference type="ChEBI" id="CHEBI:29108"/>
        <label>2</label>
    </ligand>
</feature>
<evidence type="ECO:0000256" key="15">
    <source>
        <dbReference type="ARBA" id="ARBA00023180"/>
    </source>
</evidence>
<dbReference type="SUPFAM" id="SSF48113">
    <property type="entry name" value="Heme-dependent peroxidases"/>
    <property type="match status" value="1"/>
</dbReference>
<evidence type="ECO:0000256" key="16">
    <source>
        <dbReference type="ARBA" id="ARBA00023324"/>
    </source>
</evidence>
<feature type="binding site" evidence="19">
    <location>
        <position position="76"/>
    </location>
    <ligand>
        <name>Ca(2+)</name>
        <dbReference type="ChEBI" id="CHEBI:29108"/>
        <label>1</label>
    </ligand>
</feature>
<evidence type="ECO:0000256" key="18">
    <source>
        <dbReference type="PIRSR" id="PIRSR600823-2"/>
    </source>
</evidence>
<dbReference type="InterPro" id="IPR002016">
    <property type="entry name" value="Haem_peroxidase"/>
</dbReference>
<comment type="caution">
    <text evidence="24">The sequence shown here is derived from an EMBL/GenBank/DDBJ whole genome shotgun (WGS) entry which is preliminary data.</text>
</comment>
<evidence type="ECO:0000256" key="5">
    <source>
        <dbReference type="ARBA" id="ARBA00012313"/>
    </source>
</evidence>
<keyword evidence="16 22" id="KW-0376">Hydrogen peroxide</keyword>
<comment type="subcellular location">
    <subcellularLocation>
        <location evidence="3 22">Secreted</location>
    </subcellularLocation>
</comment>
<keyword evidence="25" id="KW-1185">Reference proteome</keyword>
<keyword evidence="9 19" id="KW-0479">Metal-binding</keyword>
<keyword evidence="12 22" id="KW-0560">Oxidoreductase</keyword>
<dbReference type="OrthoDB" id="2113341at2759"/>
<comment type="similarity">
    <text evidence="4">Belongs to the peroxidase family. Ascorbate peroxidase subfamily.</text>
</comment>
<keyword evidence="14 21" id="KW-1015">Disulfide bond</keyword>
<name>A0A830CWM3_9LAMI</name>
<dbReference type="EC" id="1.11.1.7" evidence="5 22"/>
<evidence type="ECO:0000256" key="4">
    <source>
        <dbReference type="ARBA" id="ARBA00006873"/>
    </source>
</evidence>
<keyword evidence="15" id="KW-0325">Glycoprotein</keyword>
<dbReference type="PRINTS" id="PR00458">
    <property type="entry name" value="PEROXIDASE"/>
</dbReference>
<dbReference type="Gene3D" id="1.10.520.10">
    <property type="match status" value="1"/>
</dbReference>
<dbReference type="PANTHER" id="PTHR31388:SF24">
    <property type="entry name" value="PEROXIDASE 52"/>
    <property type="match status" value="1"/>
</dbReference>
<feature type="binding site" description="axial binding residue" evidence="19">
    <location>
        <position position="199"/>
    </location>
    <ligand>
        <name>heme b</name>
        <dbReference type="ChEBI" id="CHEBI:60344"/>
    </ligand>
    <ligandPart>
        <name>Fe</name>
        <dbReference type="ChEBI" id="CHEBI:18248"/>
    </ligandPart>
</feature>
<gene>
    <name evidence="24" type="ORF">PHJA_002483800</name>
</gene>
<evidence type="ECO:0000256" key="2">
    <source>
        <dbReference type="ARBA" id="ARBA00002322"/>
    </source>
</evidence>
<feature type="binding site" evidence="19">
    <location>
        <position position="78"/>
    </location>
    <ligand>
        <name>Ca(2+)</name>
        <dbReference type="ChEBI" id="CHEBI:29108"/>
        <label>1</label>
    </ligand>
</feature>
<comment type="cofactor">
    <cofactor evidence="19 22">
        <name>Ca(2+)</name>
        <dbReference type="ChEBI" id="CHEBI:29108"/>
    </cofactor>
    <text evidence="19 22">Binds 2 calcium ions per subunit.</text>
</comment>
<dbReference type="CDD" id="cd00693">
    <property type="entry name" value="secretory_peroxidase"/>
    <property type="match status" value="1"/>
</dbReference>
<feature type="binding site" evidence="19">
    <location>
        <position position="200"/>
    </location>
    <ligand>
        <name>Ca(2+)</name>
        <dbReference type="ChEBI" id="CHEBI:29108"/>
        <label>2</label>
    </ligand>
</feature>
<evidence type="ECO:0000256" key="21">
    <source>
        <dbReference type="PIRSR" id="PIRSR600823-5"/>
    </source>
</evidence>
<evidence type="ECO:0000256" key="22">
    <source>
        <dbReference type="RuleBase" id="RU362060"/>
    </source>
</evidence>
<dbReference type="PANTHER" id="PTHR31388">
    <property type="entry name" value="PEROXIDASE 72-RELATED"/>
    <property type="match status" value="1"/>
</dbReference>
<dbReference type="GO" id="GO:0046872">
    <property type="term" value="F:metal ion binding"/>
    <property type="evidence" value="ECO:0007669"/>
    <property type="project" value="UniProtKB-UniRule"/>
</dbReference>
<dbReference type="GO" id="GO:0020037">
    <property type="term" value="F:heme binding"/>
    <property type="evidence" value="ECO:0007669"/>
    <property type="project" value="UniProtKB-UniRule"/>
</dbReference>
<dbReference type="EMBL" id="BMAC01000825">
    <property type="protein sequence ID" value="GFQ03400.1"/>
    <property type="molecule type" value="Genomic_DNA"/>
</dbReference>
<evidence type="ECO:0000256" key="20">
    <source>
        <dbReference type="PIRSR" id="PIRSR600823-4"/>
    </source>
</evidence>
<evidence type="ECO:0000256" key="3">
    <source>
        <dbReference type="ARBA" id="ARBA00004613"/>
    </source>
</evidence>
<evidence type="ECO:0000256" key="7">
    <source>
        <dbReference type="ARBA" id="ARBA00022559"/>
    </source>
</evidence>
<feature type="binding site" evidence="19">
    <location>
        <position position="71"/>
    </location>
    <ligand>
        <name>Ca(2+)</name>
        <dbReference type="ChEBI" id="CHEBI:29108"/>
        <label>1</label>
    </ligand>
</feature>
<evidence type="ECO:0000256" key="9">
    <source>
        <dbReference type="ARBA" id="ARBA00022723"/>
    </source>
</evidence>
<organism evidence="24 25">
    <name type="scientific">Phtheirospermum japonicum</name>
    <dbReference type="NCBI Taxonomy" id="374723"/>
    <lineage>
        <taxon>Eukaryota</taxon>
        <taxon>Viridiplantae</taxon>
        <taxon>Streptophyta</taxon>
        <taxon>Embryophyta</taxon>
        <taxon>Tracheophyta</taxon>
        <taxon>Spermatophyta</taxon>
        <taxon>Magnoliopsida</taxon>
        <taxon>eudicotyledons</taxon>
        <taxon>Gunneridae</taxon>
        <taxon>Pentapetalae</taxon>
        <taxon>asterids</taxon>
        <taxon>lamiids</taxon>
        <taxon>Lamiales</taxon>
        <taxon>Orobanchaceae</taxon>
        <taxon>Orobanchaceae incertae sedis</taxon>
        <taxon>Phtheirospermum</taxon>
    </lineage>
</organism>
<keyword evidence="8 22" id="KW-0349">Heme</keyword>
<keyword evidence="13 19" id="KW-0408">Iron</keyword>
<feature type="binding site" evidence="19">
    <location>
        <position position="74"/>
    </location>
    <ligand>
        <name>Ca(2+)</name>
        <dbReference type="ChEBI" id="CHEBI:29108"/>
        <label>1</label>
    </ligand>
</feature>
<evidence type="ECO:0000256" key="1">
    <source>
        <dbReference type="ARBA" id="ARBA00000189"/>
    </source>
</evidence>
<feature type="binding site" evidence="19">
    <location>
        <position position="256"/>
    </location>
    <ligand>
        <name>Ca(2+)</name>
        <dbReference type="ChEBI" id="CHEBI:29108"/>
        <label>2</label>
    </ligand>
</feature>
<feature type="disulfide bond" evidence="21">
    <location>
        <begin position="206"/>
        <end position="238"/>
    </location>
</feature>
<dbReference type="GO" id="GO:0005576">
    <property type="term" value="C:extracellular region"/>
    <property type="evidence" value="ECO:0007669"/>
    <property type="project" value="UniProtKB-SubCell"/>
</dbReference>
<comment type="catalytic activity">
    <reaction evidence="1 22">
        <text>2 a phenolic donor + H2O2 = 2 a phenolic radical donor + 2 H2O</text>
        <dbReference type="Rhea" id="RHEA:56136"/>
        <dbReference type="ChEBI" id="CHEBI:15377"/>
        <dbReference type="ChEBI" id="CHEBI:16240"/>
        <dbReference type="ChEBI" id="CHEBI:139520"/>
        <dbReference type="ChEBI" id="CHEBI:139521"/>
        <dbReference type="EC" id="1.11.1.7"/>
    </reaction>
</comment>
<feature type="active site" description="Proton acceptor" evidence="17">
    <location>
        <position position="70"/>
    </location>
</feature>
<keyword evidence="6 22" id="KW-0964">Secreted</keyword>
<feature type="site" description="Transition state stabilizer" evidence="20">
    <location>
        <position position="66"/>
    </location>
</feature>
<evidence type="ECO:0000256" key="19">
    <source>
        <dbReference type="PIRSR" id="PIRSR600823-3"/>
    </source>
</evidence>
<dbReference type="InterPro" id="IPR000823">
    <property type="entry name" value="Peroxidase_pln"/>
</dbReference>
<comment type="similarity">
    <text evidence="22">Belongs to the peroxidase family. Classical plant (class III) peroxidase subfamily.</text>
</comment>
<comment type="function">
    <text evidence="2">Removal of H(2)O(2), oxidation of toxic reductants, biosynthesis and degradation of lignin, suberization, auxin catabolism, response to environmental stresses such as wounding, pathogen attack and oxidative stress. These functions might be dependent on each isozyme/isoform in each plant tissue.</text>
</comment>
<keyword evidence="11 19" id="KW-0106">Calcium</keyword>
<dbReference type="GO" id="GO:0006979">
    <property type="term" value="P:response to oxidative stress"/>
    <property type="evidence" value="ECO:0007669"/>
    <property type="project" value="UniProtKB-UniRule"/>
</dbReference>
<dbReference type="Gene3D" id="1.10.420.10">
    <property type="entry name" value="Peroxidase, domain 2"/>
    <property type="match status" value="1"/>
</dbReference>